<dbReference type="Proteomes" id="UP000324491">
    <property type="component" value="Segment"/>
</dbReference>
<name>A0A4V1F5E3_9VIRU</name>
<evidence type="ECO:0000313" key="2">
    <source>
        <dbReference type="EMBL" id="QCQ84763.1"/>
    </source>
</evidence>
<organism evidence="2 3">
    <name type="scientific">Blackfly microvirus SF02</name>
    <dbReference type="NCBI Taxonomy" id="2576452"/>
    <lineage>
        <taxon>Viruses</taxon>
        <taxon>Monodnaviria</taxon>
        <taxon>Sangervirae</taxon>
        <taxon>Phixviricota</taxon>
        <taxon>Malgrandaviricetes</taxon>
        <taxon>Petitvirales</taxon>
        <taxon>Microviridae</taxon>
        <taxon>Microvirus</taxon>
    </lineage>
</organism>
<evidence type="ECO:0000256" key="1">
    <source>
        <dbReference type="SAM" id="MobiDB-lite"/>
    </source>
</evidence>
<accession>A0A4V1F5E3</accession>
<proteinExistence type="predicted"/>
<protein>
    <submittedName>
        <fullName evidence="2">DNA pilot protein</fullName>
    </submittedName>
</protein>
<feature type="region of interest" description="Disordered" evidence="1">
    <location>
        <begin position="174"/>
        <end position="205"/>
    </location>
</feature>
<reference evidence="2 3" key="1">
    <citation type="submission" date="2018-12" db="EMBL/GenBank/DDBJ databases">
        <title>Singled stranded DNA viruses identified in blackflies (Austrosimulium ungulatum) sampled in New Zealand.</title>
        <authorList>
            <person name="Kraberger S."/>
            <person name="Fontenele R.S."/>
            <person name="Schmidlin K."/>
            <person name="Walters M."/>
            <person name="Varsani A."/>
        </authorList>
    </citation>
    <scope>NUCLEOTIDE SEQUENCE [LARGE SCALE GENOMIC DNA]</scope>
    <source>
        <strain evidence="2">078</strain>
    </source>
</reference>
<sequence length="301" mass="32127">MDPLTIGLITGGASLLGSIFSSTTSASNTEAQIQAQQGMQAQTQKFNAEQAEINRGFQQSNINQAQNYQAAMSNSAYARASKDMQNAGLNPAMMFGSGGAASTPAGGGVGGAQASVGTPTVPMPQNKHALAGLGDAVNASVQSAVNVKTFDKMTDEISRIQADASRIAAEEKLTKQRTKTEEEETPRVGAEKELTKQRTETEKHETLRRADVAAITGLELPKSRFSAKTFEDLESLPSWLRSAVVKTGFVSGGFKNAGDAISSFVPTARAVRDYMPRRTTTERSSTKHGDDTSSFEERFNY</sequence>
<dbReference type="EMBL" id="MK249163">
    <property type="protein sequence ID" value="QCQ84763.1"/>
    <property type="molecule type" value="Genomic_DNA"/>
</dbReference>
<feature type="region of interest" description="Disordered" evidence="1">
    <location>
        <begin position="275"/>
        <end position="301"/>
    </location>
</feature>
<evidence type="ECO:0000313" key="3">
    <source>
        <dbReference type="Proteomes" id="UP000324491"/>
    </source>
</evidence>